<name>A0A9N7Z5I2_PLEPL</name>
<dbReference type="EMBL" id="CADEAL010004292">
    <property type="protein sequence ID" value="CAB1456298.1"/>
    <property type="molecule type" value="Genomic_DNA"/>
</dbReference>
<dbReference type="AlphaFoldDB" id="A0A9N7Z5I2"/>
<dbReference type="InterPro" id="IPR001304">
    <property type="entry name" value="C-type_lectin-like"/>
</dbReference>
<dbReference type="CDD" id="cd03590">
    <property type="entry name" value="CLECT_DC-SIGN_like"/>
    <property type="match status" value="1"/>
</dbReference>
<feature type="coiled-coil region" evidence="2">
    <location>
        <begin position="34"/>
        <end position="61"/>
    </location>
</feature>
<reference evidence="5" key="1">
    <citation type="submission" date="2020-03" db="EMBL/GenBank/DDBJ databases">
        <authorList>
            <person name="Weist P."/>
        </authorList>
    </citation>
    <scope>NUCLEOTIDE SEQUENCE</scope>
</reference>
<dbReference type="GO" id="GO:0030246">
    <property type="term" value="F:carbohydrate binding"/>
    <property type="evidence" value="ECO:0007669"/>
    <property type="project" value="UniProtKB-KW"/>
</dbReference>
<dbReference type="Pfam" id="PF00059">
    <property type="entry name" value="Lectin_C"/>
    <property type="match status" value="1"/>
</dbReference>
<keyword evidence="1" id="KW-0430">Lectin</keyword>
<accession>A0A9N7Z5I2</accession>
<organism evidence="5 6">
    <name type="scientific">Pleuronectes platessa</name>
    <name type="common">European plaice</name>
    <dbReference type="NCBI Taxonomy" id="8262"/>
    <lineage>
        <taxon>Eukaryota</taxon>
        <taxon>Metazoa</taxon>
        <taxon>Chordata</taxon>
        <taxon>Craniata</taxon>
        <taxon>Vertebrata</taxon>
        <taxon>Euteleostomi</taxon>
        <taxon>Actinopterygii</taxon>
        <taxon>Neopterygii</taxon>
        <taxon>Teleostei</taxon>
        <taxon>Neoteleostei</taxon>
        <taxon>Acanthomorphata</taxon>
        <taxon>Carangaria</taxon>
        <taxon>Pleuronectiformes</taxon>
        <taxon>Pleuronectoidei</taxon>
        <taxon>Pleuronectidae</taxon>
        <taxon>Pleuronectes</taxon>
    </lineage>
</organism>
<comment type="caution">
    <text evidence="5">The sequence shown here is derived from an EMBL/GenBank/DDBJ whole genome shotgun (WGS) entry which is preliminary data.</text>
</comment>
<feature type="domain" description="C-type lectin" evidence="4">
    <location>
        <begin position="86"/>
        <end position="210"/>
    </location>
</feature>
<gene>
    <name evidence="5" type="ORF">PLEPLA_LOCUS44082</name>
</gene>
<feature type="chain" id="PRO_5040379488" description="C-type lectin domain-containing protein" evidence="3">
    <location>
        <begin position="34"/>
        <end position="217"/>
    </location>
</feature>
<sequence length="217" mass="24324">MSLIKSKGALGIRGRVLLSVFMGLLVCGAVSQAADAPEEELEELKLRFDSLKNRYRLLLEQYSDLATNCSAPGLNISECPAGWFQVADQCFQISPDRQDWLTSTNICALKGGHLAILTTMGQHDAVEKESIRFGGFYTNYWIGLSDFEKEGEWKWVDNSTLNNPYWDTLKSEPDNHKSGGPEGEDCAVVDSRSQKWYDVPCSFKYPRICQMASTPLH</sequence>
<evidence type="ECO:0000259" key="4">
    <source>
        <dbReference type="PROSITE" id="PS50041"/>
    </source>
</evidence>
<dbReference type="PANTHER" id="PTHR22803">
    <property type="entry name" value="MANNOSE, PHOSPHOLIPASE, LECTIN RECEPTOR RELATED"/>
    <property type="match status" value="1"/>
</dbReference>
<evidence type="ECO:0000256" key="3">
    <source>
        <dbReference type="SAM" id="SignalP"/>
    </source>
</evidence>
<evidence type="ECO:0000256" key="2">
    <source>
        <dbReference type="SAM" id="Coils"/>
    </source>
</evidence>
<dbReference type="InterPro" id="IPR050111">
    <property type="entry name" value="C-type_lectin/snaclec_domain"/>
</dbReference>
<dbReference type="PROSITE" id="PS50041">
    <property type="entry name" value="C_TYPE_LECTIN_2"/>
    <property type="match status" value="1"/>
</dbReference>
<dbReference type="Proteomes" id="UP001153269">
    <property type="component" value="Unassembled WGS sequence"/>
</dbReference>
<dbReference type="SUPFAM" id="SSF56436">
    <property type="entry name" value="C-type lectin-like"/>
    <property type="match status" value="1"/>
</dbReference>
<proteinExistence type="predicted"/>
<keyword evidence="2" id="KW-0175">Coiled coil</keyword>
<dbReference type="InterPro" id="IPR016186">
    <property type="entry name" value="C-type_lectin-like/link_sf"/>
</dbReference>
<dbReference type="Gene3D" id="3.10.100.10">
    <property type="entry name" value="Mannose-Binding Protein A, subunit A"/>
    <property type="match status" value="1"/>
</dbReference>
<keyword evidence="3" id="KW-0732">Signal</keyword>
<dbReference type="InterPro" id="IPR033989">
    <property type="entry name" value="CD209-like_CTLD"/>
</dbReference>
<keyword evidence="6" id="KW-1185">Reference proteome</keyword>
<evidence type="ECO:0000313" key="6">
    <source>
        <dbReference type="Proteomes" id="UP001153269"/>
    </source>
</evidence>
<dbReference type="InterPro" id="IPR016187">
    <property type="entry name" value="CTDL_fold"/>
</dbReference>
<evidence type="ECO:0000313" key="5">
    <source>
        <dbReference type="EMBL" id="CAB1456298.1"/>
    </source>
</evidence>
<protein>
    <recommendedName>
        <fullName evidence="4">C-type lectin domain-containing protein</fullName>
    </recommendedName>
</protein>
<feature type="signal peptide" evidence="3">
    <location>
        <begin position="1"/>
        <end position="33"/>
    </location>
</feature>
<evidence type="ECO:0000256" key="1">
    <source>
        <dbReference type="ARBA" id="ARBA00022734"/>
    </source>
</evidence>
<dbReference type="SMART" id="SM00034">
    <property type="entry name" value="CLECT"/>
    <property type="match status" value="1"/>
</dbReference>